<dbReference type="AlphaFoldDB" id="A0A9Y2AKM8"/>
<protein>
    <submittedName>
        <fullName evidence="1">Uncharacterized protein</fullName>
    </submittedName>
</protein>
<name>A0A9Y2AKM8_9FIRM</name>
<dbReference type="RefSeq" id="WP_147667621.1">
    <property type="nucleotide sequence ID" value="NZ_CP120678.1"/>
</dbReference>
<dbReference type="Proteomes" id="UP001243623">
    <property type="component" value="Chromosome"/>
</dbReference>
<dbReference type="KEGG" id="sgbi:P3F81_03000"/>
<accession>A0A9Y2AKM8</accession>
<dbReference type="EMBL" id="CP120678">
    <property type="protein sequence ID" value="WIW71295.1"/>
    <property type="molecule type" value="Genomic_DNA"/>
</dbReference>
<gene>
    <name evidence="1" type="ORF">P3F81_03000</name>
</gene>
<proteinExistence type="predicted"/>
<evidence type="ECO:0000313" key="2">
    <source>
        <dbReference type="Proteomes" id="UP001243623"/>
    </source>
</evidence>
<organism evidence="1 2">
    <name type="scientific">Selenobaculum gibii</name>
    <dbReference type="NCBI Taxonomy" id="3054208"/>
    <lineage>
        <taxon>Bacteria</taxon>
        <taxon>Bacillati</taxon>
        <taxon>Bacillota</taxon>
        <taxon>Negativicutes</taxon>
        <taxon>Selenomonadales</taxon>
        <taxon>Selenomonadaceae</taxon>
        <taxon>Selenobaculum</taxon>
    </lineage>
</organism>
<sequence>MAKIPRNLTDKAMFADYKEVETFETMFSTEEEPQAKPKVKGKDKEDLSMAFLTKELQEKIGKALLELKLELYKEGIVEYDIKVVREGKKILLNAVPLKKKKK</sequence>
<reference evidence="1" key="1">
    <citation type="submission" date="2023-03" db="EMBL/GenBank/DDBJ databases">
        <title>Selenobaculum gbiensis gen. nov. sp. nov., a new bacterium isolated from the gut microbiota of IBD patient.</title>
        <authorList>
            <person name="Yeo S."/>
            <person name="Park H."/>
            <person name="Huh C.S."/>
        </authorList>
    </citation>
    <scope>NUCLEOTIDE SEQUENCE</scope>
    <source>
        <strain evidence="1">ICN-92133</strain>
    </source>
</reference>
<keyword evidence="2" id="KW-1185">Reference proteome</keyword>
<evidence type="ECO:0000313" key="1">
    <source>
        <dbReference type="EMBL" id="WIW71295.1"/>
    </source>
</evidence>